<reference evidence="4 5" key="1">
    <citation type="submission" date="2024-06" db="EMBL/GenBank/DDBJ databases">
        <authorList>
            <person name="Pan Q."/>
            <person name="Wen M."/>
            <person name="Jouanno E."/>
            <person name="Zahm M."/>
            <person name="Klopp C."/>
            <person name="Cabau C."/>
            <person name="Louis A."/>
            <person name="Berthelot C."/>
            <person name="Parey E."/>
            <person name="Roest Crollius H."/>
            <person name="Montfort J."/>
            <person name="Robinson-Rechavi M."/>
            <person name="Bouchez O."/>
            <person name="Lampietro C."/>
            <person name="Lopez Roques C."/>
            <person name="Donnadieu C."/>
            <person name="Postlethwait J."/>
            <person name="Bobe J."/>
            <person name="Verreycken H."/>
            <person name="Guiguen Y."/>
        </authorList>
    </citation>
    <scope>NUCLEOTIDE SEQUENCE [LARGE SCALE GENOMIC DNA]</scope>
    <source>
        <strain evidence="4">Up_M1</strain>
        <tissue evidence="4">Testis</tissue>
    </source>
</reference>
<organism evidence="4 5">
    <name type="scientific">Umbra pygmaea</name>
    <name type="common">Eastern mudminnow</name>
    <dbReference type="NCBI Taxonomy" id="75934"/>
    <lineage>
        <taxon>Eukaryota</taxon>
        <taxon>Metazoa</taxon>
        <taxon>Chordata</taxon>
        <taxon>Craniata</taxon>
        <taxon>Vertebrata</taxon>
        <taxon>Euteleostomi</taxon>
        <taxon>Actinopterygii</taxon>
        <taxon>Neopterygii</taxon>
        <taxon>Teleostei</taxon>
        <taxon>Protacanthopterygii</taxon>
        <taxon>Esociformes</taxon>
        <taxon>Umbridae</taxon>
        <taxon>Umbra</taxon>
    </lineage>
</organism>
<comment type="similarity">
    <text evidence="1">Belongs to the pseudouridine synthase RluA family.</text>
</comment>
<dbReference type="PANTHER" id="PTHR21600:SF87">
    <property type="entry name" value="RNA PSEUDOURIDYLATE SYNTHASE DOMAIN-CONTAINING PROTEIN 1"/>
    <property type="match status" value="1"/>
</dbReference>
<protein>
    <recommendedName>
        <fullName evidence="3">Pseudouridine synthase RsuA/RluA-like domain-containing protein</fullName>
    </recommendedName>
</protein>
<comment type="caution">
    <text evidence="4">The sequence shown here is derived from an EMBL/GenBank/DDBJ whole genome shotgun (WGS) entry which is preliminary data.</text>
</comment>
<accession>A0ABD0WZJ5</accession>
<dbReference type="Gene3D" id="3.30.2350.10">
    <property type="entry name" value="Pseudouridine synthase"/>
    <property type="match status" value="1"/>
</dbReference>
<evidence type="ECO:0000313" key="4">
    <source>
        <dbReference type="EMBL" id="KAL0992533.1"/>
    </source>
</evidence>
<dbReference type="InterPro" id="IPR006145">
    <property type="entry name" value="PsdUridine_synth_RsuA/RluA"/>
</dbReference>
<dbReference type="PANTHER" id="PTHR21600">
    <property type="entry name" value="MITOCHONDRIAL RNA PSEUDOURIDINE SYNTHASE"/>
    <property type="match status" value="1"/>
</dbReference>
<evidence type="ECO:0000313" key="5">
    <source>
        <dbReference type="Proteomes" id="UP001557470"/>
    </source>
</evidence>
<dbReference type="SUPFAM" id="SSF55120">
    <property type="entry name" value="Pseudouridine synthase"/>
    <property type="match status" value="1"/>
</dbReference>
<dbReference type="CDD" id="cd02869">
    <property type="entry name" value="PseudoU_synth_RluA_like"/>
    <property type="match status" value="1"/>
</dbReference>
<gene>
    <name evidence="4" type="ORF">UPYG_G00094590</name>
</gene>
<sequence length="347" mass="39717">MESTSFQPTSGMELDSLEPTSCMEPESLEPTSCMEPDSLEPTSGMEPTSVDSLRVLYQSSDYIMVDKHWDIRIDSKMWYEKHTVQTQLRLRFPELADPATYYGFRFCHQLDYSTSGVLCVALNKAAAGRAYHCFKDRRATKAYLALVRGCVELEQMTLDFPIGKNTTEGRTHMMCVQTAEGCENPKPCQTQLTVLEYGSYDGDPATKVLLQPLTGRTHQLRVHCAAVGHPIVGDYTYSLGTDHAPYRMMLHAHLLHLPLEPRPLQAVAPDPFTPHTDPRWCPQLCLQTVEGAVETLLERRVEEKRREQEEKKKKQDEGERKKSRGRRKESEEERRMCQQWLSEWSGN</sequence>
<dbReference type="InterPro" id="IPR050188">
    <property type="entry name" value="RluA_PseudoU_synthase"/>
</dbReference>
<dbReference type="Pfam" id="PF00849">
    <property type="entry name" value="PseudoU_synth_2"/>
    <property type="match status" value="1"/>
</dbReference>
<evidence type="ECO:0000256" key="1">
    <source>
        <dbReference type="ARBA" id="ARBA00010876"/>
    </source>
</evidence>
<evidence type="ECO:0000259" key="3">
    <source>
        <dbReference type="Pfam" id="PF00849"/>
    </source>
</evidence>
<proteinExistence type="inferred from homology"/>
<feature type="region of interest" description="Disordered" evidence="2">
    <location>
        <begin position="300"/>
        <end position="347"/>
    </location>
</feature>
<feature type="compositionally biased region" description="Polar residues" evidence="2">
    <location>
        <begin position="1"/>
        <end position="10"/>
    </location>
</feature>
<dbReference type="Proteomes" id="UP001557470">
    <property type="component" value="Unassembled WGS sequence"/>
</dbReference>
<keyword evidence="5" id="KW-1185">Reference proteome</keyword>
<evidence type="ECO:0000256" key="2">
    <source>
        <dbReference type="SAM" id="MobiDB-lite"/>
    </source>
</evidence>
<feature type="domain" description="Pseudouridine synthase RsuA/RluA-like" evidence="3">
    <location>
        <begin position="62"/>
        <end position="226"/>
    </location>
</feature>
<dbReference type="EMBL" id="JAGEUA010000003">
    <property type="protein sequence ID" value="KAL0992533.1"/>
    <property type="molecule type" value="Genomic_DNA"/>
</dbReference>
<dbReference type="InterPro" id="IPR020103">
    <property type="entry name" value="PsdUridine_synth_cat_dom_sf"/>
</dbReference>
<feature type="compositionally biased region" description="Basic and acidic residues" evidence="2">
    <location>
        <begin position="300"/>
        <end position="320"/>
    </location>
</feature>
<dbReference type="AlphaFoldDB" id="A0ABD0WZJ5"/>
<feature type="region of interest" description="Disordered" evidence="2">
    <location>
        <begin position="1"/>
        <end position="47"/>
    </location>
</feature>
<name>A0ABD0WZJ5_UMBPY</name>